<accession>A0A1D3DA09</accession>
<protein>
    <submittedName>
        <fullName evidence="2">Uncharacterized protein</fullName>
    </submittedName>
</protein>
<sequence>MRGLRAGAGSSGGAPRLAEGPWVYQGVNRLKGLPKELGAPGVIEGQRQPLLQLRVLGETRHSRGRRASRSCAAAAVAADEATAKGAESLMRLQIGCPQGPLGLEIAGACRESVSPAARKEGTSNLDSCGSLCSATAATNTCNRSLLPGFRMDQHPTLFALFLLKGKSVAFAMIFYFSLLSCETWGTEREWAVATVVTMSMAIVDLCTAGWGMFVLVTSSQAIFVEEESPEGCDDWKAYFFYYAAAVVITAHVTVAVSCAVVAVFLTRGVGTQLEELRHLV</sequence>
<reference evidence="2 3" key="1">
    <citation type="journal article" date="2016" name="BMC Genomics">
        <title>Comparative genomics reveals Cyclospora cayetanensis possesses coccidia-like metabolism and invasion components but unique surface antigens.</title>
        <authorList>
            <person name="Liu S."/>
            <person name="Wang L."/>
            <person name="Zheng H."/>
            <person name="Xu Z."/>
            <person name="Roellig D.M."/>
            <person name="Li N."/>
            <person name="Frace M.A."/>
            <person name="Tang K."/>
            <person name="Arrowood M.J."/>
            <person name="Moss D.M."/>
            <person name="Zhang L."/>
            <person name="Feng Y."/>
            <person name="Xiao L."/>
        </authorList>
    </citation>
    <scope>NUCLEOTIDE SEQUENCE [LARGE SCALE GENOMIC DNA]</scope>
    <source>
        <strain evidence="2 3">CHN_HEN01</strain>
    </source>
</reference>
<keyword evidence="1" id="KW-0812">Transmembrane</keyword>
<proteinExistence type="predicted"/>
<dbReference type="VEuPathDB" id="ToxoDB:LOC34623114"/>
<keyword evidence="1" id="KW-1133">Transmembrane helix</keyword>
<dbReference type="Proteomes" id="UP000095192">
    <property type="component" value="Unassembled WGS sequence"/>
</dbReference>
<feature type="transmembrane region" description="Helical" evidence="1">
    <location>
        <begin position="238"/>
        <end position="265"/>
    </location>
</feature>
<evidence type="ECO:0000313" key="2">
    <source>
        <dbReference type="EMBL" id="OEH80299.1"/>
    </source>
</evidence>
<feature type="transmembrane region" description="Helical" evidence="1">
    <location>
        <begin position="157"/>
        <end position="178"/>
    </location>
</feature>
<comment type="caution">
    <text evidence="2">The sequence shown here is derived from an EMBL/GenBank/DDBJ whole genome shotgun (WGS) entry which is preliminary data.</text>
</comment>
<keyword evidence="1" id="KW-0472">Membrane</keyword>
<dbReference type="InParanoid" id="A0A1D3DA09"/>
<gene>
    <name evidence="2" type="ORF">cyc_07081</name>
</gene>
<dbReference type="EMBL" id="JROU02000133">
    <property type="protein sequence ID" value="OEH80299.1"/>
    <property type="molecule type" value="Genomic_DNA"/>
</dbReference>
<evidence type="ECO:0000256" key="1">
    <source>
        <dbReference type="SAM" id="Phobius"/>
    </source>
</evidence>
<keyword evidence="3" id="KW-1185">Reference proteome</keyword>
<dbReference type="VEuPathDB" id="ToxoDB:cyc_07081"/>
<feature type="transmembrane region" description="Helical" evidence="1">
    <location>
        <begin position="190"/>
        <end position="217"/>
    </location>
</feature>
<evidence type="ECO:0000313" key="3">
    <source>
        <dbReference type="Proteomes" id="UP000095192"/>
    </source>
</evidence>
<organism evidence="2 3">
    <name type="scientific">Cyclospora cayetanensis</name>
    <dbReference type="NCBI Taxonomy" id="88456"/>
    <lineage>
        <taxon>Eukaryota</taxon>
        <taxon>Sar</taxon>
        <taxon>Alveolata</taxon>
        <taxon>Apicomplexa</taxon>
        <taxon>Conoidasida</taxon>
        <taxon>Coccidia</taxon>
        <taxon>Eucoccidiorida</taxon>
        <taxon>Eimeriorina</taxon>
        <taxon>Eimeriidae</taxon>
        <taxon>Cyclospora</taxon>
    </lineage>
</organism>
<dbReference type="AlphaFoldDB" id="A0A1D3DA09"/>
<name>A0A1D3DA09_9EIME</name>